<accession>A0A3D9FZV0</accession>
<dbReference type="Gene3D" id="3.30.360.10">
    <property type="entry name" value="Dihydrodipicolinate Reductase, domain 2"/>
    <property type="match status" value="1"/>
</dbReference>
<protein>
    <submittedName>
        <fullName evidence="8">Putative dehydrogenase</fullName>
    </submittedName>
</protein>
<evidence type="ECO:0000256" key="3">
    <source>
        <dbReference type="ARBA" id="ARBA00022801"/>
    </source>
</evidence>
<dbReference type="PANTHER" id="PTHR43818:SF1">
    <property type="entry name" value="GLYCOSYL HYDROLASE FAMILY 109 PROTEIN"/>
    <property type="match status" value="1"/>
</dbReference>
<dbReference type="InterPro" id="IPR000683">
    <property type="entry name" value="Gfo/Idh/MocA-like_OxRdtase_N"/>
</dbReference>
<evidence type="ECO:0000313" key="8">
    <source>
        <dbReference type="EMBL" id="RED26393.1"/>
    </source>
</evidence>
<evidence type="ECO:0000256" key="1">
    <source>
        <dbReference type="ARBA" id="ARBA00001911"/>
    </source>
</evidence>
<evidence type="ECO:0000259" key="7">
    <source>
        <dbReference type="Pfam" id="PF21252"/>
    </source>
</evidence>
<name>A0A3D9FZV0_9FLAO</name>
<keyword evidence="3" id="KW-0378">Hydrolase</keyword>
<gene>
    <name evidence="8" type="ORF">BD847_0311</name>
</gene>
<comment type="similarity">
    <text evidence="2">Belongs to the Gfo/Idh/MocA family. Glycosyl hydrolase 109 subfamily.</text>
</comment>
<dbReference type="InterPro" id="IPR050463">
    <property type="entry name" value="Gfo/Idh/MocA_oxidrdct_glycsds"/>
</dbReference>
<organism evidence="8 9">
    <name type="scientific">Flavobacterium cutihirudinis</name>
    <dbReference type="NCBI Taxonomy" id="1265740"/>
    <lineage>
        <taxon>Bacteria</taxon>
        <taxon>Pseudomonadati</taxon>
        <taxon>Bacteroidota</taxon>
        <taxon>Flavobacteriia</taxon>
        <taxon>Flavobacteriales</taxon>
        <taxon>Flavobacteriaceae</taxon>
        <taxon>Flavobacterium</taxon>
    </lineage>
</organism>
<keyword evidence="9" id="KW-1185">Reference proteome</keyword>
<evidence type="ECO:0000256" key="4">
    <source>
        <dbReference type="ARBA" id="ARBA00023027"/>
    </source>
</evidence>
<feature type="domain" description="Glycosyl hydrolase 109 C-terminal" evidence="7">
    <location>
        <begin position="206"/>
        <end position="350"/>
    </location>
</feature>
<dbReference type="Proteomes" id="UP000257004">
    <property type="component" value="Unassembled WGS sequence"/>
</dbReference>
<comment type="caution">
    <text evidence="8">The sequence shown here is derived from an EMBL/GenBank/DDBJ whole genome shotgun (WGS) entry which is preliminary data.</text>
</comment>
<feature type="domain" description="Gfo/Idh/MocA-like oxidoreductase N-terminal" evidence="6">
    <location>
        <begin position="69"/>
        <end position="194"/>
    </location>
</feature>
<reference evidence="8 9" key="1">
    <citation type="submission" date="2018-07" db="EMBL/GenBank/DDBJ databases">
        <title>Genomic Encyclopedia of Archaeal and Bacterial Type Strains, Phase II (KMG-II): from individual species to whole genera.</title>
        <authorList>
            <person name="Goeker M."/>
        </authorList>
    </citation>
    <scope>NUCLEOTIDE SEQUENCE [LARGE SCALE GENOMIC DNA]</scope>
    <source>
        <strain evidence="8 9">DSM 25795</strain>
    </source>
</reference>
<dbReference type="InterPro" id="IPR036291">
    <property type="entry name" value="NAD(P)-bd_dom_sf"/>
</dbReference>
<keyword evidence="4" id="KW-0520">NAD</keyword>
<dbReference type="InterPro" id="IPR049303">
    <property type="entry name" value="Glyco_hydro_109_C"/>
</dbReference>
<dbReference type="AlphaFoldDB" id="A0A3D9FZV0"/>
<evidence type="ECO:0000256" key="2">
    <source>
        <dbReference type="ARBA" id="ARBA00009329"/>
    </source>
</evidence>
<dbReference type="EMBL" id="QRDQ01000007">
    <property type="protein sequence ID" value="RED26393.1"/>
    <property type="molecule type" value="Genomic_DNA"/>
</dbReference>
<dbReference type="SUPFAM" id="SSF55347">
    <property type="entry name" value="Glyceraldehyde-3-phosphate dehydrogenase-like, C-terminal domain"/>
    <property type="match status" value="1"/>
</dbReference>
<dbReference type="PANTHER" id="PTHR43818">
    <property type="entry name" value="BCDNA.GH03377"/>
    <property type="match status" value="1"/>
</dbReference>
<dbReference type="Pfam" id="PF21252">
    <property type="entry name" value="Glyco_hydro_109_C"/>
    <property type="match status" value="1"/>
</dbReference>
<evidence type="ECO:0000256" key="5">
    <source>
        <dbReference type="ARBA" id="ARBA00023295"/>
    </source>
</evidence>
<keyword evidence="5" id="KW-0326">Glycosidase</keyword>
<sequence>MTDNPNPDYQKSFKNKLTMKTINFKIIFATCIMLFGTLASAQMIKTKTPSRPKGQTDVLRLAAPAIPTVRIAFIGLGMRGPGAVERMTHIPGVEIVALCDMKQENTASANEILTKAGFPKAQEFYGDENAWRKVTALPNVDLVYVATDWLHHAVIGVQAMKDGKHVAIEVPGALTMKEIWELIDTSEKTRKHCMQLENCVYDFFELTTLNMAQQGLFGEILHAEGSYIHGLQPFWGEYWNNWRMDYNIKHRGDIYATHGMGPACQALNIHRGDKMNFLVSMDTKAVGNPAYIKEKSGQEVKDFRNGDHTMTMIRTENGKTIQIQHDVTSPRPYSRMYQLSGTKGFANKYPLEGYALDGKELSDDVKPNHEKLSAHSFVPEEVKKALMEKYKHPIAKGIEEQAKKVGGHGGMDFIMDYRLIHCLQKGLPLDMDVYDLAEWSCLGPLTEISLDNNSAPVEIPDFTRGGWNKLQKLEFSE</sequence>
<dbReference type="Gene3D" id="3.40.50.720">
    <property type="entry name" value="NAD(P)-binding Rossmann-like Domain"/>
    <property type="match status" value="1"/>
</dbReference>
<comment type="cofactor">
    <cofactor evidence="1">
        <name>NAD(+)</name>
        <dbReference type="ChEBI" id="CHEBI:57540"/>
    </cofactor>
</comment>
<dbReference type="GO" id="GO:0000166">
    <property type="term" value="F:nucleotide binding"/>
    <property type="evidence" value="ECO:0007669"/>
    <property type="project" value="InterPro"/>
</dbReference>
<proteinExistence type="inferred from homology"/>
<evidence type="ECO:0000313" key="9">
    <source>
        <dbReference type="Proteomes" id="UP000257004"/>
    </source>
</evidence>
<dbReference type="Pfam" id="PF01408">
    <property type="entry name" value="GFO_IDH_MocA"/>
    <property type="match status" value="1"/>
</dbReference>
<dbReference type="SUPFAM" id="SSF51735">
    <property type="entry name" value="NAD(P)-binding Rossmann-fold domains"/>
    <property type="match status" value="1"/>
</dbReference>
<dbReference type="GO" id="GO:0016798">
    <property type="term" value="F:hydrolase activity, acting on glycosyl bonds"/>
    <property type="evidence" value="ECO:0007669"/>
    <property type="project" value="UniProtKB-KW"/>
</dbReference>
<evidence type="ECO:0000259" key="6">
    <source>
        <dbReference type="Pfam" id="PF01408"/>
    </source>
</evidence>